<dbReference type="Gene3D" id="1.10.510.10">
    <property type="entry name" value="Transferase(Phosphotransferase) domain 1"/>
    <property type="match status" value="1"/>
</dbReference>
<keyword evidence="10" id="KW-1185">Reference proteome</keyword>
<dbReference type="RefSeq" id="WP_237383003.1">
    <property type="nucleotide sequence ID" value="NZ_CP071793.1"/>
</dbReference>
<dbReference type="SMART" id="SM00220">
    <property type="entry name" value="S_TKc"/>
    <property type="match status" value="1"/>
</dbReference>
<proteinExistence type="predicted"/>
<dbReference type="InterPro" id="IPR008271">
    <property type="entry name" value="Ser/Thr_kinase_AS"/>
</dbReference>
<dbReference type="InterPro" id="IPR011990">
    <property type="entry name" value="TPR-like_helical_dom_sf"/>
</dbReference>
<dbReference type="EMBL" id="CP071793">
    <property type="protein sequence ID" value="QTD52905.1"/>
    <property type="molecule type" value="Genomic_DNA"/>
</dbReference>
<feature type="domain" description="Protein kinase" evidence="8">
    <location>
        <begin position="74"/>
        <end position="364"/>
    </location>
</feature>
<dbReference type="InterPro" id="IPR019734">
    <property type="entry name" value="TPR_rpt"/>
</dbReference>
<feature type="transmembrane region" description="Helical" evidence="7">
    <location>
        <begin position="391"/>
        <end position="413"/>
    </location>
</feature>
<evidence type="ECO:0000256" key="4">
    <source>
        <dbReference type="ARBA" id="ARBA00022840"/>
    </source>
</evidence>
<evidence type="ECO:0000259" key="8">
    <source>
        <dbReference type="PROSITE" id="PS50011"/>
    </source>
</evidence>
<dbReference type="GO" id="GO:0005524">
    <property type="term" value="F:ATP binding"/>
    <property type="evidence" value="ECO:0007669"/>
    <property type="project" value="UniProtKB-UniRule"/>
</dbReference>
<keyword evidence="4 5" id="KW-0067">ATP-binding</keyword>
<dbReference type="PANTHER" id="PTHR43289:SF6">
    <property type="entry name" value="SERINE_THREONINE-PROTEIN KINASE NEKL-3"/>
    <property type="match status" value="1"/>
</dbReference>
<keyword evidence="3" id="KW-0418">Kinase</keyword>
<dbReference type="Pfam" id="PF13424">
    <property type="entry name" value="TPR_12"/>
    <property type="match status" value="1"/>
</dbReference>
<protein>
    <submittedName>
        <fullName evidence="9">Tetratricopeptide repeat protein</fullName>
    </submittedName>
</protein>
<feature type="binding site" evidence="5">
    <location>
        <position position="104"/>
    </location>
    <ligand>
        <name>ATP</name>
        <dbReference type="ChEBI" id="CHEBI:30616"/>
    </ligand>
</feature>
<dbReference type="Gene3D" id="3.30.200.20">
    <property type="entry name" value="Phosphorylase Kinase, domain 1"/>
    <property type="match status" value="1"/>
</dbReference>
<dbReference type="Pfam" id="PF13374">
    <property type="entry name" value="TPR_10"/>
    <property type="match status" value="1"/>
</dbReference>
<evidence type="ECO:0000256" key="2">
    <source>
        <dbReference type="ARBA" id="ARBA00022741"/>
    </source>
</evidence>
<keyword evidence="2 5" id="KW-0547">Nucleotide-binding</keyword>
<evidence type="ECO:0000256" key="3">
    <source>
        <dbReference type="ARBA" id="ARBA00022777"/>
    </source>
</evidence>
<keyword evidence="7" id="KW-1133">Transmembrane helix</keyword>
<dbReference type="Pfam" id="PF14559">
    <property type="entry name" value="TPR_19"/>
    <property type="match status" value="1"/>
</dbReference>
<evidence type="ECO:0000256" key="7">
    <source>
        <dbReference type="SAM" id="Phobius"/>
    </source>
</evidence>
<dbReference type="Gene3D" id="1.25.40.10">
    <property type="entry name" value="Tetratricopeptide repeat domain"/>
    <property type="match status" value="3"/>
</dbReference>
<dbReference type="PROSITE" id="PS00107">
    <property type="entry name" value="PROTEIN_KINASE_ATP"/>
    <property type="match status" value="1"/>
</dbReference>
<evidence type="ECO:0000256" key="6">
    <source>
        <dbReference type="SAM" id="MobiDB-lite"/>
    </source>
</evidence>
<evidence type="ECO:0000256" key="1">
    <source>
        <dbReference type="ARBA" id="ARBA00022679"/>
    </source>
</evidence>
<dbReference type="PROSITE" id="PS00108">
    <property type="entry name" value="PROTEIN_KINASE_ST"/>
    <property type="match status" value="1"/>
</dbReference>
<dbReference type="SUPFAM" id="SSF56112">
    <property type="entry name" value="Protein kinase-like (PK-like)"/>
    <property type="match status" value="1"/>
</dbReference>
<evidence type="ECO:0000313" key="10">
    <source>
        <dbReference type="Proteomes" id="UP000663929"/>
    </source>
</evidence>
<dbReference type="KEGG" id="scor:J3U87_10545"/>
<dbReference type="PROSITE" id="PS50011">
    <property type="entry name" value="PROTEIN_KINASE_DOM"/>
    <property type="match status" value="1"/>
</dbReference>
<evidence type="ECO:0000256" key="5">
    <source>
        <dbReference type="PROSITE-ProRule" id="PRU10141"/>
    </source>
</evidence>
<keyword evidence="7" id="KW-0812">Transmembrane</keyword>
<dbReference type="AlphaFoldDB" id="A0A8A4U2E8"/>
<dbReference type="SUPFAM" id="SSF48452">
    <property type="entry name" value="TPR-like"/>
    <property type="match status" value="3"/>
</dbReference>
<dbReference type="InterPro" id="IPR017441">
    <property type="entry name" value="Protein_kinase_ATP_BS"/>
</dbReference>
<dbReference type="CDD" id="cd14014">
    <property type="entry name" value="STKc_PknB_like"/>
    <property type="match status" value="1"/>
</dbReference>
<dbReference type="InterPro" id="IPR011009">
    <property type="entry name" value="Kinase-like_dom_sf"/>
</dbReference>
<keyword evidence="1" id="KW-0808">Transferase</keyword>
<dbReference type="Proteomes" id="UP000663929">
    <property type="component" value="Chromosome"/>
</dbReference>
<gene>
    <name evidence="9" type="ORF">J3U87_10545</name>
</gene>
<evidence type="ECO:0000313" key="9">
    <source>
        <dbReference type="EMBL" id="QTD52905.1"/>
    </source>
</evidence>
<dbReference type="InterPro" id="IPR000719">
    <property type="entry name" value="Prot_kinase_dom"/>
</dbReference>
<dbReference type="SMART" id="SM00028">
    <property type="entry name" value="TPR"/>
    <property type="match status" value="8"/>
</dbReference>
<reference evidence="9" key="1">
    <citation type="submission" date="2021-03" db="EMBL/GenBank/DDBJ databases">
        <title>Acanthopleuribacteraceae sp. M133.</title>
        <authorList>
            <person name="Wang G."/>
        </authorList>
    </citation>
    <scope>NUCLEOTIDE SEQUENCE</scope>
    <source>
        <strain evidence="9">M133</strain>
    </source>
</reference>
<dbReference type="PANTHER" id="PTHR43289">
    <property type="entry name" value="MITOGEN-ACTIVATED PROTEIN KINASE KINASE KINASE 20-RELATED"/>
    <property type="match status" value="1"/>
</dbReference>
<name>A0A8A4U2E8_SULCO</name>
<accession>A0A8A4U2E8</accession>
<keyword evidence="7" id="KW-0472">Membrane</keyword>
<feature type="region of interest" description="Disordered" evidence="6">
    <location>
        <begin position="1"/>
        <end position="32"/>
    </location>
</feature>
<dbReference type="Pfam" id="PF00069">
    <property type="entry name" value="Pkinase"/>
    <property type="match status" value="1"/>
</dbReference>
<organism evidence="9 10">
    <name type="scientific">Sulfidibacter corallicola</name>
    <dbReference type="NCBI Taxonomy" id="2818388"/>
    <lineage>
        <taxon>Bacteria</taxon>
        <taxon>Pseudomonadati</taxon>
        <taxon>Acidobacteriota</taxon>
        <taxon>Holophagae</taxon>
        <taxon>Acanthopleuribacterales</taxon>
        <taxon>Acanthopleuribacteraceae</taxon>
        <taxon>Sulfidibacter</taxon>
    </lineage>
</organism>
<dbReference type="GO" id="GO:0004674">
    <property type="term" value="F:protein serine/threonine kinase activity"/>
    <property type="evidence" value="ECO:0007669"/>
    <property type="project" value="TreeGrafter"/>
</dbReference>
<sequence>MVDEQGKNDEAKSGGKELFEGPTKLGTENKEEMPRKAFSFNEFGVPSAVSLDAPTLQNATTDDCDDFRETIGPYRIVKELGHGGMGTVYLAEQTENVTRKVALKVVHASLRDSMAMARFAAERQAMARLSHPYVAQLYEAGTTERGFPFFAMEYIEGETLSHYCDTRKLTIEDRLRLFIKICEGVQHAHQKGVMHRDLKPSNLMVAEHDRQVIPKIIDFGIAKAIDQPLTEGETLTKGGVIGTPLYMSPEAIQAPGSVDTRGDVYSLGLVLYELLAGIGPKREFFGPFPAPLASEDTERPSNRVSGLDQQKAEEFAQKRGLHVATFVKTLKGDLDWITLKAIESEPDQRYGSAAELAADIKRFLSHHPVQARAPRLSYRIAKYIRRHRTGVFAATIALLALVGGVIGTSTGMIKARRAESESRLQAQRADAEAEAATEVSAFMTELFELSDPSENRGEELTVRELLDKGAARITTNLGNQPVTQARLAHTLGKVYYNLSLFKEAEALLKQAVALREAHLGDHLELVDNLLWLGMSQARMGRVETAKKHFERMLTLAQSLAGPESFEAAQGLYAMGSVAHAENHLPDAERLFRKSVNIYEKTIGRDRHETARAIRALALVLDRSFRLEEALTLHSENLRIVEKISGSDSYEAIRAHFSVGVVLMMLYRYEESDSHLTKSLALAEKKLQPGHFVRMEAMRSMAQLRFGQKRYRESADLFRNALASADMTYSKDNVTRTRIAQQLGLALRELGLLQEAADVFRQIVDHGRGSSKLDPSYGWALLELSDIARQNGNFDKAESLIRKAGEDLAEAWGKDSVHVAFGEIYAANILRDRGRYDQAEERYKKILDTFERKKTVHTDFIHLAVEYAELLSQTGRQDEADALLARYPEKTPENP</sequence>
<feature type="compositionally biased region" description="Basic and acidic residues" evidence="6">
    <location>
        <begin position="1"/>
        <end position="19"/>
    </location>
</feature>